<proteinExistence type="predicted"/>
<evidence type="ECO:0000313" key="1">
    <source>
        <dbReference type="EMBL" id="USQ13139.1"/>
    </source>
</evidence>
<name>A0ABY4Y7R0_9GAMM</name>
<accession>A0ABY4Y7R0</accession>
<evidence type="ECO:0000313" key="2">
    <source>
        <dbReference type="Proteomes" id="UP001057474"/>
    </source>
</evidence>
<dbReference type="Proteomes" id="UP001057474">
    <property type="component" value="Chromosome"/>
</dbReference>
<organism evidence="1 2">
    <name type="scientific">Legionella lytica</name>
    <dbReference type="NCBI Taxonomy" id="96232"/>
    <lineage>
        <taxon>Bacteria</taxon>
        <taxon>Pseudomonadati</taxon>
        <taxon>Pseudomonadota</taxon>
        <taxon>Gammaproteobacteria</taxon>
        <taxon>Legionellales</taxon>
        <taxon>Legionellaceae</taxon>
        <taxon>Legionella</taxon>
    </lineage>
</organism>
<dbReference type="RefSeq" id="WP_252579414.1">
    <property type="nucleotide sequence ID" value="NZ_CP071527.1"/>
</dbReference>
<gene>
    <name evidence="1" type="ORF">J2N86_10615</name>
</gene>
<dbReference type="EMBL" id="CP071527">
    <property type="protein sequence ID" value="USQ13139.1"/>
    <property type="molecule type" value="Genomic_DNA"/>
</dbReference>
<reference evidence="1" key="1">
    <citation type="submission" date="2021-03" db="EMBL/GenBank/DDBJ databases">
        <title>Legionella lytica PCM 2298.</title>
        <authorList>
            <person name="Koper P."/>
        </authorList>
    </citation>
    <scope>NUCLEOTIDE SEQUENCE</scope>
    <source>
        <strain evidence="1">PCM 2298</strain>
    </source>
</reference>
<keyword evidence="2" id="KW-1185">Reference proteome</keyword>
<protein>
    <submittedName>
        <fullName evidence="1">Uncharacterized protein</fullName>
    </submittedName>
</protein>
<sequence length="508" mass="58979">MPKFYFDSPQKKLGDAAKDEENYEQALFYYQQAFTHLNQIIARPNFVESLYSYNGLAGALSDIIFCSAHLSLNSLEQWSYQKIADFRQEIMAHLERMHSVDEALTKIVLNDLHARRRRAKIYGVLASVAEALSDRLVDIFEQDPAEDNLLMALSWLEKALEYRKAIELPIKMQLHLGYLNLLERAFRIEKDQDFLVQMKDYIRLNALENNIRPGSSNHLELLNYQLLIAIEQKSSNETAHFIRQYRILIKALPRLIQNRQVINDIGELIQKSIQLKAQPQNLNKKSSRRVIEEDEEELILLEQERAKRPKLQEANNEQLGQPMHILQAPISNSFFAQKDRAPKPGTTPSSQIFASAMKRVAQNYSEPEFLATLLSFVAHFYYYKKCPYEMNITKAHLIAYSMYSDALMIDPHCAHAYREYGAITESLHLHSPERRFSMSDLECFNQAIDNHITEVETFIGERESEEIFCELFLHIVNYTSKKIDKTKADQVASLMFEADHNDNSSMHM</sequence>